<protein>
    <submittedName>
        <fullName evidence="6">MutS protein msh5</fullName>
    </submittedName>
</protein>
<dbReference type="SMART" id="SM00534">
    <property type="entry name" value="MUTSac"/>
    <property type="match status" value="1"/>
</dbReference>
<dbReference type="InterPro" id="IPR036187">
    <property type="entry name" value="DNA_mismatch_repair_MutS_sf"/>
</dbReference>
<proteinExistence type="inferred from homology"/>
<keyword evidence="3" id="KW-0067">ATP-binding</keyword>
<evidence type="ECO:0000256" key="3">
    <source>
        <dbReference type="ARBA" id="ARBA00022840"/>
    </source>
</evidence>
<dbReference type="GO" id="GO:0051026">
    <property type="term" value="P:chiasma assembly"/>
    <property type="evidence" value="ECO:0007669"/>
    <property type="project" value="TreeGrafter"/>
</dbReference>
<dbReference type="Gene3D" id="1.10.1420.10">
    <property type="match status" value="1"/>
</dbReference>
<dbReference type="GO" id="GO:0005524">
    <property type="term" value="F:ATP binding"/>
    <property type="evidence" value="ECO:0007669"/>
    <property type="project" value="UniProtKB-KW"/>
</dbReference>
<sequence length="585" mass="65521">MIREVCGYLKQMRNIPRILSKVREHQCSVVEWQQLLQFAYYGIKLYESVRSYNKLDVPIVHKIQNTVDVQSLKKLGSDINDMIDFERSHEEDRTVVKKNVDEFEVAQEIASGMQSEAAAALNVVYFPQLGYLLALPRNVGKPVIDSVQLFSHFKLQFTTAEYVYFKNDQTKELDETMGDIHVLIVVKLCVNVTDKEIELLQGLAERTLTYKETLLNAADVFAELDSLISLAVVAKRCHYVKPEMTANNVLHIVKGRQVGTLVSEVFRADLFHNNGALRHPIYELNVDVFVPNDTHLVGGQGSELNKSACSSSEQGWVGNNFPSEDSFNSIMLLSGANCSGKSVYLKQTALITYMAHIGSFVPASEAIIGITDKMFVHAETVDTVSAVTSAFAFDLQQLLHAITYATERSMIIVDEFGKGTDSADGAGLLYGVVNYLLSLGSQCPRAIFSSHFHEIFSQHIQRQLTHESEKQASETSMLCSERATEEMVFLYRIIPGTGLDASFGAWCASTAGLSTELVRRALHMSERFADGQPIQPLWTEDEELKFEQLFDLAKKFIKLPISTDPTNMKQLRLLMQTTADLIARQ</sequence>
<organism evidence="6 7">
    <name type="scientific">Apophysomyces ossiformis</name>
    <dbReference type="NCBI Taxonomy" id="679940"/>
    <lineage>
        <taxon>Eukaryota</taxon>
        <taxon>Fungi</taxon>
        <taxon>Fungi incertae sedis</taxon>
        <taxon>Mucoromycota</taxon>
        <taxon>Mucoromycotina</taxon>
        <taxon>Mucoromycetes</taxon>
        <taxon>Mucorales</taxon>
        <taxon>Mucorineae</taxon>
        <taxon>Mucoraceae</taxon>
        <taxon>Apophysomyces</taxon>
    </lineage>
</organism>
<dbReference type="InterPro" id="IPR045076">
    <property type="entry name" value="MutS"/>
</dbReference>
<accession>A0A8H7ESL2</accession>
<name>A0A8H7ESL2_9FUNG</name>
<dbReference type="Gene3D" id="3.40.50.300">
    <property type="entry name" value="P-loop containing nucleotide triphosphate hydrolases"/>
    <property type="match status" value="1"/>
</dbReference>
<comment type="similarity">
    <text evidence="1">Belongs to the DNA mismatch repair MutS family.</text>
</comment>
<dbReference type="Pfam" id="PF00488">
    <property type="entry name" value="MutS_V"/>
    <property type="match status" value="1"/>
</dbReference>
<reference evidence="6" key="1">
    <citation type="submission" date="2020-01" db="EMBL/GenBank/DDBJ databases">
        <title>Genome Sequencing of Three Apophysomyces-Like Fungal Strains Confirms a Novel Fungal Genus in the Mucoromycota with divergent Burkholderia-like Endosymbiotic Bacteria.</title>
        <authorList>
            <person name="Stajich J.E."/>
            <person name="Macias A.M."/>
            <person name="Carter-House D."/>
            <person name="Lovett B."/>
            <person name="Kasson L.R."/>
            <person name="Berry K."/>
            <person name="Grigoriev I."/>
            <person name="Chang Y."/>
            <person name="Spatafora J."/>
            <person name="Kasson M.T."/>
        </authorList>
    </citation>
    <scope>NUCLEOTIDE SEQUENCE</scope>
    <source>
        <strain evidence="6">NRRL A-21654</strain>
    </source>
</reference>
<keyword evidence="2" id="KW-0547">Nucleotide-binding</keyword>
<dbReference type="PANTHER" id="PTHR11361:SF20">
    <property type="entry name" value="MUTS PROTEIN HOMOLOG 5"/>
    <property type="match status" value="1"/>
</dbReference>
<dbReference type="SUPFAM" id="SSF52540">
    <property type="entry name" value="P-loop containing nucleoside triphosphate hydrolases"/>
    <property type="match status" value="1"/>
</dbReference>
<gene>
    <name evidence="6" type="primary">MSH5</name>
    <name evidence="6" type="ORF">EC973_009322</name>
</gene>
<keyword evidence="4" id="KW-0238">DNA-binding</keyword>
<dbReference type="PROSITE" id="PS00486">
    <property type="entry name" value="DNA_MISMATCH_REPAIR_2"/>
    <property type="match status" value="1"/>
</dbReference>
<evidence type="ECO:0000259" key="5">
    <source>
        <dbReference type="PROSITE" id="PS00486"/>
    </source>
</evidence>
<evidence type="ECO:0000256" key="4">
    <source>
        <dbReference type="ARBA" id="ARBA00023125"/>
    </source>
</evidence>
<evidence type="ECO:0000313" key="7">
    <source>
        <dbReference type="Proteomes" id="UP000605846"/>
    </source>
</evidence>
<dbReference type="GO" id="GO:0030983">
    <property type="term" value="F:mismatched DNA binding"/>
    <property type="evidence" value="ECO:0007669"/>
    <property type="project" value="InterPro"/>
</dbReference>
<dbReference type="InterPro" id="IPR027417">
    <property type="entry name" value="P-loop_NTPase"/>
</dbReference>
<dbReference type="EMBL" id="JABAYA010000009">
    <property type="protein sequence ID" value="KAF7731558.1"/>
    <property type="molecule type" value="Genomic_DNA"/>
</dbReference>
<dbReference type="SMART" id="SM00533">
    <property type="entry name" value="MUTSd"/>
    <property type="match status" value="1"/>
</dbReference>
<evidence type="ECO:0000256" key="1">
    <source>
        <dbReference type="ARBA" id="ARBA00006271"/>
    </source>
</evidence>
<dbReference type="SUPFAM" id="SSF48334">
    <property type="entry name" value="DNA repair protein MutS, domain III"/>
    <property type="match status" value="1"/>
</dbReference>
<dbReference type="GO" id="GO:0140664">
    <property type="term" value="F:ATP-dependent DNA damage sensor activity"/>
    <property type="evidence" value="ECO:0007669"/>
    <property type="project" value="InterPro"/>
</dbReference>
<dbReference type="Pfam" id="PF05192">
    <property type="entry name" value="MutS_III"/>
    <property type="match status" value="1"/>
</dbReference>
<dbReference type="InterPro" id="IPR000432">
    <property type="entry name" value="DNA_mismatch_repair_MutS_C"/>
</dbReference>
<evidence type="ECO:0000256" key="2">
    <source>
        <dbReference type="ARBA" id="ARBA00022741"/>
    </source>
</evidence>
<evidence type="ECO:0000313" key="6">
    <source>
        <dbReference type="EMBL" id="KAF7731558.1"/>
    </source>
</evidence>
<dbReference type="AlphaFoldDB" id="A0A8H7ESL2"/>
<dbReference type="OrthoDB" id="29596at2759"/>
<keyword evidence="7" id="KW-1185">Reference proteome</keyword>
<dbReference type="PANTHER" id="PTHR11361">
    <property type="entry name" value="DNA MISMATCH REPAIR PROTEIN MUTS FAMILY MEMBER"/>
    <property type="match status" value="1"/>
</dbReference>
<dbReference type="GO" id="GO:0006298">
    <property type="term" value="P:mismatch repair"/>
    <property type="evidence" value="ECO:0007669"/>
    <property type="project" value="InterPro"/>
</dbReference>
<dbReference type="Proteomes" id="UP000605846">
    <property type="component" value="Unassembled WGS sequence"/>
</dbReference>
<dbReference type="GO" id="GO:0005634">
    <property type="term" value="C:nucleus"/>
    <property type="evidence" value="ECO:0007669"/>
    <property type="project" value="TreeGrafter"/>
</dbReference>
<feature type="domain" description="DNA mismatch repair proteins mutS family" evidence="5">
    <location>
        <begin position="409"/>
        <end position="425"/>
    </location>
</feature>
<comment type="caution">
    <text evidence="6">The sequence shown here is derived from an EMBL/GenBank/DDBJ whole genome shotgun (WGS) entry which is preliminary data.</text>
</comment>
<dbReference type="InterPro" id="IPR007696">
    <property type="entry name" value="DNA_mismatch_repair_MutS_core"/>
</dbReference>